<name>A0A504YDM3_FASGI</name>
<organism evidence="1 2">
    <name type="scientific">Fasciola gigantica</name>
    <name type="common">Giant liver fluke</name>
    <dbReference type="NCBI Taxonomy" id="46835"/>
    <lineage>
        <taxon>Eukaryota</taxon>
        <taxon>Metazoa</taxon>
        <taxon>Spiralia</taxon>
        <taxon>Lophotrochozoa</taxon>
        <taxon>Platyhelminthes</taxon>
        <taxon>Trematoda</taxon>
        <taxon>Digenea</taxon>
        <taxon>Plagiorchiida</taxon>
        <taxon>Echinostomata</taxon>
        <taxon>Echinostomatoidea</taxon>
        <taxon>Fasciolidae</taxon>
        <taxon>Fasciola</taxon>
    </lineage>
</organism>
<keyword evidence="2" id="KW-1185">Reference proteome</keyword>
<comment type="caution">
    <text evidence="1">The sequence shown here is derived from an EMBL/GenBank/DDBJ whole genome shotgun (WGS) entry which is preliminary data.</text>
</comment>
<accession>A0A504YDM3</accession>
<sequence>MALPHIRSEDIQCCFVIHKRSHSCPLQAGTTTLYESLGFDDFRFLCTSYPSTHRPHFAEYEIRDIYFARTDVASNTASSSSLRHQPCRVYEDDWDYLNEFPRLSVQSEVSEAHLGQILPQTGDNTSENRGDYSHEANSITALHDPSQELTLFNRTRQTASSDEYLTADNDHTSSFTSVNSPTTGQLSRSISTLRPCETYSQADNSYCLDSHYVDNLPPSIWIHRPANSSTAVSISPVYETYLLYNCEQTDIVGLHSPPNSTPSKVLTRLPVQIGLKVYYVTEEWLFLLAGDQAKGIYPDTWYSRTTLLKCKQPVFTFHNIRQLSSSTDSLISVSRYSDYVTLNPIDHLPKPIRKLDGWHNSKDSQMSSSESSITRRVSPLFVQNSASDKNMKRLSSGSGPIVIQVLNPVPVDQPSETLPSHPTIPAELTGQNVLPSQVSESVASNEGNKEIVLGSYEGRISTISALSPHLQLMPIEEGNRPSVLSVCGVEMDLEELRSLNDVPPEFTTAEVLFRRAVRSESIRADRLSAQVRNSTLLKQITSVDEVSKHLSTVTTNLHRAEESNVELRIPRVKTSTELEPGQLISPNRPSRSSLIMVYPPHPPPAHTITHQSEDQVSGNELPELNSKITGTSWATIDSTEISRGMHFIHQIETSSCDALDVVSTKGLTKPSALPAKECLLHIAHTKHGGLSLESQHFSHDTREMIGKCGQITPNLHYCALGHVNEEMTHRRTASPDSTRFIGLMRQFANARIRAKSERFVPHNAGHQLSDLYGSYGSITRH</sequence>
<dbReference type="EMBL" id="SUNJ01010960">
    <property type="protein sequence ID" value="TPP59234.1"/>
    <property type="molecule type" value="Genomic_DNA"/>
</dbReference>
<proteinExistence type="predicted"/>
<reference evidence="1 2" key="1">
    <citation type="submission" date="2019-04" db="EMBL/GenBank/DDBJ databases">
        <title>Annotation for the trematode Fasciola gigantica.</title>
        <authorList>
            <person name="Choi Y.-J."/>
        </authorList>
    </citation>
    <scope>NUCLEOTIDE SEQUENCE [LARGE SCALE GENOMIC DNA]</scope>
    <source>
        <strain evidence="1">Uganda_cow_1</strain>
    </source>
</reference>
<dbReference type="AlphaFoldDB" id="A0A504YDM3"/>
<evidence type="ECO:0000313" key="1">
    <source>
        <dbReference type="EMBL" id="TPP59234.1"/>
    </source>
</evidence>
<dbReference type="Proteomes" id="UP000316759">
    <property type="component" value="Unassembled WGS sequence"/>
</dbReference>
<protein>
    <submittedName>
        <fullName evidence="1">Uncharacterized protein</fullName>
    </submittedName>
</protein>
<dbReference type="OrthoDB" id="6260127at2759"/>
<gene>
    <name evidence="1" type="ORF">FGIG_06922</name>
</gene>
<evidence type="ECO:0000313" key="2">
    <source>
        <dbReference type="Proteomes" id="UP000316759"/>
    </source>
</evidence>